<accession>A0ABQ0AXZ2</accession>
<gene>
    <name evidence="2" type="ORF">F130042H8_19640</name>
</gene>
<comment type="caution">
    <text evidence="2">The sequence shown here is derived from an EMBL/GenBank/DDBJ whole genome shotgun (WGS) entry which is preliminary data.</text>
</comment>
<keyword evidence="1" id="KW-1133">Transmembrane helix</keyword>
<organism evidence="2 3">
    <name type="scientific">Enterocloster alcoholdehydrogenati</name>
    <dbReference type="NCBI Taxonomy" id="2547410"/>
    <lineage>
        <taxon>Bacteria</taxon>
        <taxon>Bacillati</taxon>
        <taxon>Bacillota</taxon>
        <taxon>Clostridia</taxon>
        <taxon>Lachnospirales</taxon>
        <taxon>Lachnospiraceae</taxon>
        <taxon>Enterocloster</taxon>
    </lineage>
</organism>
<feature type="transmembrane region" description="Helical" evidence="1">
    <location>
        <begin position="44"/>
        <end position="63"/>
    </location>
</feature>
<dbReference type="RefSeq" id="WP_176253843.1">
    <property type="nucleotide sequence ID" value="NZ_BAABXL010000001.1"/>
</dbReference>
<reference evidence="2 3" key="1">
    <citation type="submission" date="2024-04" db="EMBL/GenBank/DDBJ databases">
        <title>Defined microbial consortia suppress multidrug-resistant proinflammatory Enterobacteriaceae via ecological control.</title>
        <authorList>
            <person name="Furuichi M."/>
            <person name="Kawaguchi T."/>
            <person name="Pust M."/>
            <person name="Yasuma K."/>
            <person name="Plichta D."/>
            <person name="Hasegawa N."/>
            <person name="Ohya T."/>
            <person name="Bhattarai S."/>
            <person name="Sasajima S."/>
            <person name="Aoto Y."/>
            <person name="Tuganbaev T."/>
            <person name="Yaginuma M."/>
            <person name="Ueda M."/>
            <person name="Okahashi N."/>
            <person name="Amafuji K."/>
            <person name="Kiridooshi Y."/>
            <person name="Sugita K."/>
            <person name="Strazar M."/>
            <person name="Skelly A."/>
            <person name="Suda W."/>
            <person name="Hattori M."/>
            <person name="Nakamoto N."/>
            <person name="Caballero S."/>
            <person name="Norman J."/>
            <person name="Olle B."/>
            <person name="Tanoue T."/>
            <person name="Arita M."/>
            <person name="Bucci V."/>
            <person name="Atarashi K."/>
            <person name="Xavier R."/>
            <person name="Honda K."/>
        </authorList>
    </citation>
    <scope>NUCLEOTIDE SEQUENCE [LARGE SCALE GENOMIC DNA]</scope>
    <source>
        <strain evidence="3">f13</strain>
    </source>
</reference>
<keyword evidence="1" id="KW-0812">Transmembrane</keyword>
<keyword evidence="1" id="KW-0472">Membrane</keyword>
<protein>
    <submittedName>
        <fullName evidence="2">Uncharacterized protein</fullName>
    </submittedName>
</protein>
<sequence>MLNEEKVRYMTELAIFEKNQGRRIFPVNRFFKSDYVGGQMFRAFFGYTFSFFLILLTWGIYKLDVIMGGAEISQIHSWITNGVLAYGGGLFLYLMITWRVSARRYDIASRTQTMFTARLRHLVKRYGKDRPDAGRENRGGRTI</sequence>
<dbReference type="Proteomes" id="UP001600894">
    <property type="component" value="Unassembled WGS sequence"/>
</dbReference>
<name>A0ABQ0AXZ2_9FIRM</name>
<evidence type="ECO:0000313" key="2">
    <source>
        <dbReference type="EMBL" id="GAA6268904.1"/>
    </source>
</evidence>
<evidence type="ECO:0000313" key="3">
    <source>
        <dbReference type="Proteomes" id="UP001600894"/>
    </source>
</evidence>
<evidence type="ECO:0000256" key="1">
    <source>
        <dbReference type="SAM" id="Phobius"/>
    </source>
</evidence>
<feature type="transmembrane region" description="Helical" evidence="1">
    <location>
        <begin position="75"/>
        <end position="96"/>
    </location>
</feature>
<proteinExistence type="predicted"/>
<keyword evidence="3" id="KW-1185">Reference proteome</keyword>
<dbReference type="EMBL" id="BAABXL010000001">
    <property type="protein sequence ID" value="GAA6268904.1"/>
    <property type="molecule type" value="Genomic_DNA"/>
</dbReference>